<keyword evidence="3" id="KW-1185">Reference proteome</keyword>
<feature type="transmembrane region" description="Helical" evidence="1">
    <location>
        <begin position="20"/>
        <end position="41"/>
    </location>
</feature>
<keyword evidence="1" id="KW-0472">Membrane</keyword>
<feature type="transmembrane region" description="Helical" evidence="1">
    <location>
        <begin position="117"/>
        <end position="140"/>
    </location>
</feature>
<dbReference type="Proteomes" id="UP000713880">
    <property type="component" value="Unassembled WGS sequence"/>
</dbReference>
<reference evidence="2" key="2">
    <citation type="journal article" date="2021" name="Sci. Rep.">
        <title>The distribution of antibiotic resistance genes in chicken gut microbiota commensals.</title>
        <authorList>
            <person name="Juricova H."/>
            <person name="Matiasovicova J."/>
            <person name="Kubasova T."/>
            <person name="Cejkova D."/>
            <person name="Rychlik I."/>
        </authorList>
    </citation>
    <scope>NUCLEOTIDE SEQUENCE</scope>
    <source>
        <strain evidence="2">An420c</strain>
    </source>
</reference>
<proteinExistence type="predicted"/>
<protein>
    <submittedName>
        <fullName evidence="2">Uncharacterized protein</fullName>
    </submittedName>
</protein>
<accession>A0A938X474</accession>
<dbReference type="AlphaFoldDB" id="A0A938X474"/>
<keyword evidence="1" id="KW-0812">Transmembrane</keyword>
<gene>
    <name evidence="2" type="ORF">H6A13_11365</name>
</gene>
<comment type="caution">
    <text evidence="2">The sequence shown here is derived from an EMBL/GenBank/DDBJ whole genome shotgun (WGS) entry which is preliminary data.</text>
</comment>
<evidence type="ECO:0000313" key="3">
    <source>
        <dbReference type="Proteomes" id="UP000713880"/>
    </source>
</evidence>
<sequence length="150" mass="16389">MYILIPLILSAVCSFVNPYVGLFGIFTLVEIIIILCVDINAKVRIKLSHKVSAENPSRAERLKKSGKVLATAECVLTAFFTIITAIVEIGVWMLASGSLTGDSAVMTPFSIISEENLTLSCILLVFAIAFQVIALILAFVRRGQLRKRIC</sequence>
<organism evidence="2 3">
    <name type="scientific">Mordavella massiliensis</name>
    <dbReference type="NCBI Taxonomy" id="1871024"/>
    <lineage>
        <taxon>Bacteria</taxon>
        <taxon>Bacillati</taxon>
        <taxon>Bacillota</taxon>
        <taxon>Clostridia</taxon>
        <taxon>Eubacteriales</taxon>
        <taxon>Clostridiaceae</taxon>
        <taxon>Mordavella</taxon>
    </lineage>
</organism>
<name>A0A938X474_9CLOT</name>
<evidence type="ECO:0000256" key="1">
    <source>
        <dbReference type="SAM" id="Phobius"/>
    </source>
</evidence>
<reference evidence="2" key="1">
    <citation type="submission" date="2020-08" db="EMBL/GenBank/DDBJ databases">
        <authorList>
            <person name="Cejkova D."/>
            <person name="Kubasova T."/>
            <person name="Jahodarova E."/>
            <person name="Rychlik I."/>
        </authorList>
    </citation>
    <scope>NUCLEOTIDE SEQUENCE</scope>
    <source>
        <strain evidence="2">An420c</strain>
    </source>
</reference>
<keyword evidence="1" id="KW-1133">Transmembrane helix</keyword>
<feature type="transmembrane region" description="Helical" evidence="1">
    <location>
        <begin position="68"/>
        <end position="97"/>
    </location>
</feature>
<evidence type="ECO:0000313" key="2">
    <source>
        <dbReference type="EMBL" id="MBM6827683.1"/>
    </source>
</evidence>
<dbReference type="EMBL" id="JACJLV010000049">
    <property type="protein sequence ID" value="MBM6827683.1"/>
    <property type="molecule type" value="Genomic_DNA"/>
</dbReference>